<reference evidence="4 5" key="1">
    <citation type="submission" date="2020-08" db="EMBL/GenBank/DDBJ databases">
        <title>Genomic Encyclopedia of Type Strains, Phase IV (KMG-IV): sequencing the most valuable type-strain genomes for metagenomic binning, comparative biology and taxonomic classification.</title>
        <authorList>
            <person name="Goeker M."/>
        </authorList>
    </citation>
    <scope>NUCLEOTIDE SEQUENCE [LARGE SCALE GENOMIC DNA]</scope>
    <source>
        <strain evidence="4 5">DSM 29853</strain>
    </source>
</reference>
<dbReference type="InterPro" id="IPR036412">
    <property type="entry name" value="HAD-like_sf"/>
</dbReference>
<comment type="caution">
    <text evidence="4">The sequence shown here is derived from an EMBL/GenBank/DDBJ whole genome shotgun (WGS) entry which is preliminary data.</text>
</comment>
<dbReference type="Gene3D" id="1.10.150.240">
    <property type="entry name" value="Putative phosphatase, domain 2"/>
    <property type="match status" value="1"/>
</dbReference>
<evidence type="ECO:0000256" key="1">
    <source>
        <dbReference type="ARBA" id="ARBA00008106"/>
    </source>
</evidence>
<keyword evidence="5" id="KW-1185">Reference proteome</keyword>
<gene>
    <name evidence="4" type="ORF">GGR23_000655</name>
</gene>
<keyword evidence="2 3" id="KW-0378">Hydrolase</keyword>
<dbReference type="EC" id="3.8.1.2" evidence="3"/>
<evidence type="ECO:0000313" key="4">
    <source>
        <dbReference type="EMBL" id="MBB4063494.1"/>
    </source>
</evidence>
<dbReference type="SFLD" id="SFLDF00045">
    <property type="entry name" value="2-haloacid_dehalogenase"/>
    <property type="match status" value="1"/>
</dbReference>
<organism evidence="4 5">
    <name type="scientific">Gellertiella hungarica</name>
    <dbReference type="NCBI Taxonomy" id="1572859"/>
    <lineage>
        <taxon>Bacteria</taxon>
        <taxon>Pseudomonadati</taxon>
        <taxon>Pseudomonadota</taxon>
        <taxon>Alphaproteobacteria</taxon>
        <taxon>Hyphomicrobiales</taxon>
        <taxon>Rhizobiaceae</taxon>
        <taxon>Gellertiella</taxon>
    </lineage>
</organism>
<evidence type="ECO:0000256" key="3">
    <source>
        <dbReference type="RuleBase" id="RU368077"/>
    </source>
</evidence>
<comment type="catalytic activity">
    <reaction evidence="3">
        <text>an (S)-2-haloacid + H2O = a (2R)-2-hydroxycarboxylate + a halide anion + H(+)</text>
        <dbReference type="Rhea" id="RHEA:11192"/>
        <dbReference type="ChEBI" id="CHEBI:15377"/>
        <dbReference type="ChEBI" id="CHEBI:15378"/>
        <dbReference type="ChEBI" id="CHEBI:16042"/>
        <dbReference type="ChEBI" id="CHEBI:58314"/>
        <dbReference type="ChEBI" id="CHEBI:137405"/>
        <dbReference type="EC" id="3.8.1.2"/>
    </reaction>
</comment>
<sequence length="228" mass="25253">MPAQAVFPVYVFDAYGTLFDVHSAVRRVGERLGPSLQPFSDLWRARQLEYSWIRTMSGRYRDFWHITEDALDYCFQRFPEADRALKPALLDAYATLDAFPEAKAELEALKAAGAKLAILSNGTPAMLEKAVTRAGLAPQFDAILSVDGLSRFKTVPATYELATSRFGCTPGQISFQSSNGWDIAGATAFGFRCVWINRQGLPLEYRDLPPRHVLPSLTGLSALREGEA</sequence>
<dbReference type="NCBIfam" id="TIGR01428">
    <property type="entry name" value="HAD_type_II"/>
    <property type="match status" value="1"/>
</dbReference>
<dbReference type="GO" id="GO:0018784">
    <property type="term" value="F:(S)-2-haloacid dehalogenase activity"/>
    <property type="evidence" value="ECO:0007669"/>
    <property type="project" value="UniProtKB-UniRule"/>
</dbReference>
<dbReference type="EMBL" id="JACIEZ010000001">
    <property type="protein sequence ID" value="MBB4063494.1"/>
    <property type="molecule type" value="Genomic_DNA"/>
</dbReference>
<comment type="function">
    <text evidence="3">Catalyzes the hydrolytic dehalogenation of small (S)-2-haloalkanoic acids to yield the corresponding (R)-2-hydroxyalkanoic acids.</text>
</comment>
<dbReference type="InterPro" id="IPR023198">
    <property type="entry name" value="PGP-like_dom2"/>
</dbReference>
<dbReference type="AlphaFoldDB" id="A0A7W6J2B8"/>
<name>A0A7W6J2B8_9HYPH</name>
<dbReference type="NCBIfam" id="TIGR01493">
    <property type="entry name" value="HAD-SF-IA-v2"/>
    <property type="match status" value="1"/>
</dbReference>
<dbReference type="Gene3D" id="3.40.50.1000">
    <property type="entry name" value="HAD superfamily/HAD-like"/>
    <property type="match status" value="1"/>
</dbReference>
<dbReference type="InterPro" id="IPR023214">
    <property type="entry name" value="HAD_sf"/>
</dbReference>
<dbReference type="CDD" id="cd02588">
    <property type="entry name" value="HAD_L2-DEX"/>
    <property type="match status" value="1"/>
</dbReference>
<dbReference type="PRINTS" id="PR00413">
    <property type="entry name" value="HADHALOGNASE"/>
</dbReference>
<dbReference type="Proteomes" id="UP000528286">
    <property type="component" value="Unassembled WGS sequence"/>
</dbReference>
<dbReference type="Pfam" id="PF00702">
    <property type="entry name" value="Hydrolase"/>
    <property type="match status" value="1"/>
</dbReference>
<accession>A0A7W6J2B8</accession>
<dbReference type="PANTHER" id="PTHR43316:SF3">
    <property type="entry name" value="HALOACID DEHALOGENASE, TYPE II (AFU_ORTHOLOGUE AFUA_2G07750)-RELATED"/>
    <property type="match status" value="1"/>
</dbReference>
<dbReference type="SFLD" id="SFLDG01135">
    <property type="entry name" value="C1.5.6:_HAD__Beta-PGM__Phospha"/>
    <property type="match status" value="1"/>
</dbReference>
<comment type="similarity">
    <text evidence="1 3">Belongs to the HAD-like hydrolase superfamily. S-2-haloalkanoic acid dehalogenase family.</text>
</comment>
<dbReference type="PANTHER" id="PTHR43316">
    <property type="entry name" value="HYDROLASE, HALOACID DELAHOGENASE-RELATED"/>
    <property type="match status" value="1"/>
</dbReference>
<protein>
    <recommendedName>
        <fullName evidence="3">(S)-2-haloacid dehalogenase</fullName>
        <ecNumber evidence="3">3.8.1.2</ecNumber>
    </recommendedName>
    <alternativeName>
        <fullName evidence="3">2-haloalkanoic acid dehalogenase</fullName>
    </alternativeName>
    <alternativeName>
        <fullName evidence="3">Halocarboxylic acid halidohydrolase</fullName>
    </alternativeName>
    <alternativeName>
        <fullName evidence="3">L-2-haloacid dehalogenase</fullName>
    </alternativeName>
</protein>
<dbReference type="InterPro" id="IPR006439">
    <property type="entry name" value="HAD-SF_hydro_IA"/>
</dbReference>
<evidence type="ECO:0000313" key="5">
    <source>
        <dbReference type="Proteomes" id="UP000528286"/>
    </source>
</evidence>
<dbReference type="SFLD" id="SFLDS00003">
    <property type="entry name" value="Haloacid_Dehalogenase"/>
    <property type="match status" value="1"/>
</dbReference>
<dbReference type="SUPFAM" id="SSF56784">
    <property type="entry name" value="HAD-like"/>
    <property type="match status" value="1"/>
</dbReference>
<dbReference type="InterPro" id="IPR051540">
    <property type="entry name" value="S-2-haloacid_dehalogenase"/>
</dbReference>
<proteinExistence type="inferred from homology"/>
<dbReference type="InterPro" id="IPR006328">
    <property type="entry name" value="2-HAD"/>
</dbReference>
<evidence type="ECO:0000256" key="2">
    <source>
        <dbReference type="ARBA" id="ARBA00022801"/>
    </source>
</evidence>
<dbReference type="SFLD" id="SFLDG01129">
    <property type="entry name" value="C1.5:_HAD__Beta-PGM__Phosphata"/>
    <property type="match status" value="1"/>
</dbReference>
<dbReference type="RefSeq" id="WP_183364681.1">
    <property type="nucleotide sequence ID" value="NZ_JACIEZ010000001.1"/>
</dbReference>